<evidence type="ECO:0000313" key="2">
    <source>
        <dbReference type="EMBL" id="KAK4212795.1"/>
    </source>
</evidence>
<dbReference type="EMBL" id="MU858121">
    <property type="protein sequence ID" value="KAK4212795.1"/>
    <property type="molecule type" value="Genomic_DNA"/>
</dbReference>
<evidence type="ECO:0000313" key="3">
    <source>
        <dbReference type="Proteomes" id="UP001301769"/>
    </source>
</evidence>
<feature type="region of interest" description="Disordered" evidence="1">
    <location>
        <begin position="81"/>
        <end position="141"/>
    </location>
</feature>
<dbReference type="AlphaFoldDB" id="A0AAN6Y7K7"/>
<protein>
    <submittedName>
        <fullName evidence="2">Uncharacterized protein</fullName>
    </submittedName>
</protein>
<feature type="compositionally biased region" description="Low complexity" evidence="1">
    <location>
        <begin position="119"/>
        <end position="128"/>
    </location>
</feature>
<feature type="region of interest" description="Disordered" evidence="1">
    <location>
        <begin position="186"/>
        <end position="226"/>
    </location>
</feature>
<sequence length="249" mass="27536">MASLFPAVVAASTTPVPVPVAPAPRHHRRRPAGVLEYDFRRLLLHDGDMTNGCAYSLDYGIFRRNVRNLDWLTRTLAGEGIRSPTHRNKGSSQKSANRAKTPAPTHKKSIQSIQSSPPTAATKTTRAAATRHHALVSESPATPSCFRVTTSRISRMQSNLNNSSHNISSSPITRITRITPSCISRKTASSGSHNNITSHDNCNRHYSGGTHYHFSSHPEQQQQQQQQRWTVGTITLQKLGIFNIIVIIY</sequence>
<proteinExistence type="predicted"/>
<reference evidence="2" key="2">
    <citation type="submission" date="2023-05" db="EMBL/GenBank/DDBJ databases">
        <authorList>
            <consortium name="Lawrence Berkeley National Laboratory"/>
            <person name="Steindorff A."/>
            <person name="Hensen N."/>
            <person name="Bonometti L."/>
            <person name="Westerberg I."/>
            <person name="Brannstrom I.O."/>
            <person name="Guillou S."/>
            <person name="Cros-Aarteil S."/>
            <person name="Calhoun S."/>
            <person name="Haridas S."/>
            <person name="Kuo A."/>
            <person name="Mondo S."/>
            <person name="Pangilinan J."/>
            <person name="Riley R."/>
            <person name="Labutti K."/>
            <person name="Andreopoulos B."/>
            <person name="Lipzen A."/>
            <person name="Chen C."/>
            <person name="Yanf M."/>
            <person name="Daum C."/>
            <person name="Ng V."/>
            <person name="Clum A."/>
            <person name="Ohm R."/>
            <person name="Martin F."/>
            <person name="Silar P."/>
            <person name="Natvig D."/>
            <person name="Lalanne C."/>
            <person name="Gautier V."/>
            <person name="Ament-Velasquez S.L."/>
            <person name="Kruys A."/>
            <person name="Hutchinson M.I."/>
            <person name="Powell A.J."/>
            <person name="Barry K."/>
            <person name="Miller A.N."/>
            <person name="Grigoriev I.V."/>
            <person name="Debuchy R."/>
            <person name="Gladieux P."/>
            <person name="Thoren M.H."/>
            <person name="Johannesson H."/>
        </authorList>
    </citation>
    <scope>NUCLEOTIDE SEQUENCE</scope>
    <source>
        <strain evidence="2">PSN293</strain>
    </source>
</reference>
<evidence type="ECO:0000256" key="1">
    <source>
        <dbReference type="SAM" id="MobiDB-lite"/>
    </source>
</evidence>
<dbReference type="Proteomes" id="UP001301769">
    <property type="component" value="Unassembled WGS sequence"/>
</dbReference>
<feature type="compositionally biased region" description="Polar residues" evidence="1">
    <location>
        <begin position="186"/>
        <end position="200"/>
    </location>
</feature>
<keyword evidence="3" id="KW-1185">Reference proteome</keyword>
<comment type="caution">
    <text evidence="2">The sequence shown here is derived from an EMBL/GenBank/DDBJ whole genome shotgun (WGS) entry which is preliminary data.</text>
</comment>
<reference evidence="2" key="1">
    <citation type="journal article" date="2023" name="Mol. Phylogenet. Evol.">
        <title>Genome-scale phylogeny and comparative genomics of the fungal order Sordariales.</title>
        <authorList>
            <person name="Hensen N."/>
            <person name="Bonometti L."/>
            <person name="Westerberg I."/>
            <person name="Brannstrom I.O."/>
            <person name="Guillou S."/>
            <person name="Cros-Aarteil S."/>
            <person name="Calhoun S."/>
            <person name="Haridas S."/>
            <person name="Kuo A."/>
            <person name="Mondo S."/>
            <person name="Pangilinan J."/>
            <person name="Riley R."/>
            <person name="LaButti K."/>
            <person name="Andreopoulos B."/>
            <person name="Lipzen A."/>
            <person name="Chen C."/>
            <person name="Yan M."/>
            <person name="Daum C."/>
            <person name="Ng V."/>
            <person name="Clum A."/>
            <person name="Steindorff A."/>
            <person name="Ohm R.A."/>
            <person name="Martin F."/>
            <person name="Silar P."/>
            <person name="Natvig D.O."/>
            <person name="Lalanne C."/>
            <person name="Gautier V."/>
            <person name="Ament-Velasquez S.L."/>
            <person name="Kruys A."/>
            <person name="Hutchinson M.I."/>
            <person name="Powell A.J."/>
            <person name="Barry K."/>
            <person name="Miller A.N."/>
            <person name="Grigoriev I.V."/>
            <person name="Debuchy R."/>
            <person name="Gladieux P."/>
            <person name="Hiltunen Thoren M."/>
            <person name="Johannesson H."/>
        </authorList>
    </citation>
    <scope>NUCLEOTIDE SEQUENCE</scope>
    <source>
        <strain evidence="2">PSN293</strain>
    </source>
</reference>
<gene>
    <name evidence="2" type="ORF">QBC37DRAFT_401227</name>
</gene>
<accession>A0AAN6Y7K7</accession>
<organism evidence="2 3">
    <name type="scientific">Rhypophila decipiens</name>
    <dbReference type="NCBI Taxonomy" id="261697"/>
    <lineage>
        <taxon>Eukaryota</taxon>
        <taxon>Fungi</taxon>
        <taxon>Dikarya</taxon>
        <taxon>Ascomycota</taxon>
        <taxon>Pezizomycotina</taxon>
        <taxon>Sordariomycetes</taxon>
        <taxon>Sordariomycetidae</taxon>
        <taxon>Sordariales</taxon>
        <taxon>Naviculisporaceae</taxon>
        <taxon>Rhypophila</taxon>
    </lineage>
</organism>
<name>A0AAN6Y7K7_9PEZI</name>